<evidence type="ECO:0000313" key="8">
    <source>
        <dbReference type="EMBL" id="TGN06478.1"/>
    </source>
</evidence>
<keyword evidence="4 6" id="KW-1133">Transmembrane helix</keyword>
<dbReference type="AlphaFoldDB" id="A0A4V3JWL1"/>
<reference evidence="8" key="1">
    <citation type="journal article" date="2019" name="PLoS Negl. Trop. Dis.">
        <title>Revisiting the worldwide diversity of Leptospira species in the environment.</title>
        <authorList>
            <person name="Vincent A.T."/>
            <person name="Schiettekatte O."/>
            <person name="Bourhy P."/>
            <person name="Veyrier F.J."/>
            <person name="Picardeau M."/>
        </authorList>
    </citation>
    <scope>NUCLEOTIDE SEQUENCE [LARGE SCALE GENOMIC DNA]</scope>
    <source>
        <strain evidence="8">201400974</strain>
    </source>
</reference>
<keyword evidence="9" id="KW-1185">Reference proteome</keyword>
<keyword evidence="2" id="KW-0813">Transport</keyword>
<feature type="transmembrane region" description="Helical" evidence="6">
    <location>
        <begin position="260"/>
        <end position="278"/>
    </location>
</feature>
<evidence type="ECO:0000259" key="7">
    <source>
        <dbReference type="Pfam" id="PF03600"/>
    </source>
</evidence>
<name>A0A4V3JWL1_9LEPT</name>
<feature type="transmembrane region" description="Helical" evidence="6">
    <location>
        <begin position="310"/>
        <end position="329"/>
    </location>
</feature>
<comment type="subcellular location">
    <subcellularLocation>
        <location evidence="1">Membrane</location>
        <topology evidence="1">Multi-pass membrane protein</topology>
    </subcellularLocation>
</comment>
<comment type="caution">
    <text evidence="8">The sequence shown here is derived from an EMBL/GenBank/DDBJ whole genome shotgun (WGS) entry which is preliminary data.</text>
</comment>
<evidence type="ECO:0000256" key="1">
    <source>
        <dbReference type="ARBA" id="ARBA00004141"/>
    </source>
</evidence>
<dbReference type="Pfam" id="PF03600">
    <property type="entry name" value="CitMHS"/>
    <property type="match status" value="1"/>
</dbReference>
<keyword evidence="3 6" id="KW-0812">Transmembrane</keyword>
<sequence>MPIISFLISLILVLPAGFSFYQSWFGLTPVQEINLAIALLAVYLLLSEAVPLYVTGFLILFLELIWLLPNWGASTPKPIVFLSCYFSEAILLALGGFVISEAISHYKLNETLARFVIKNAIGSSLYLLLGLGFSTSFLSCWMNNTATTAMMLGLVFPIMKNLDLNSHLRKSVLFVIPFSANLGGIGTPVGTLPNVIGIGYMKEKGIDIGFLPWMAFAIPVFLISVLLLCGLLYWVFLRNKEEESGKLFVPHMSEVSNSKMQYNICYLIIGITIIGWMTSDLHKVSNGIIALIPIIAFFGLKLLELKHFRSLPWDVLILVGGGIALVKAMEETGLASQFVSVLSLGGKSSLSLFVAFSVISLGFSCFLSNNSVANLILPITMGLPAEVIFPAALGATIGASLAMSFPVSTPPNALAFSYGGIKSIEMAKIGGIISILALIVFLVVGGGILHFAGWVDFSH</sequence>
<dbReference type="InterPro" id="IPR001898">
    <property type="entry name" value="SLC13A/DASS"/>
</dbReference>
<dbReference type="PANTHER" id="PTHR10283">
    <property type="entry name" value="SOLUTE CARRIER FAMILY 13 MEMBER"/>
    <property type="match status" value="1"/>
</dbReference>
<feature type="transmembrane region" description="Helical" evidence="6">
    <location>
        <begin position="171"/>
        <end position="190"/>
    </location>
</feature>
<gene>
    <name evidence="8" type="ORF">EHS11_19185</name>
</gene>
<feature type="transmembrane region" description="Helical" evidence="6">
    <location>
        <begin position="284"/>
        <end position="303"/>
    </location>
</feature>
<dbReference type="InterPro" id="IPR004680">
    <property type="entry name" value="Cit_transptr-like_dom"/>
</dbReference>
<dbReference type="Proteomes" id="UP000298264">
    <property type="component" value="Unassembled WGS sequence"/>
</dbReference>
<protein>
    <submittedName>
        <fullName evidence="8">DASS family sodium-coupled anion symporter</fullName>
    </submittedName>
</protein>
<evidence type="ECO:0000313" key="9">
    <source>
        <dbReference type="Proteomes" id="UP000298264"/>
    </source>
</evidence>
<dbReference type="GO" id="GO:0005315">
    <property type="term" value="F:phosphate transmembrane transporter activity"/>
    <property type="evidence" value="ECO:0007669"/>
    <property type="project" value="TreeGrafter"/>
</dbReference>
<evidence type="ECO:0000256" key="4">
    <source>
        <dbReference type="ARBA" id="ARBA00022989"/>
    </source>
</evidence>
<dbReference type="EMBL" id="RQHV01000066">
    <property type="protein sequence ID" value="TGN06478.1"/>
    <property type="molecule type" value="Genomic_DNA"/>
</dbReference>
<feature type="transmembrane region" description="Helical" evidence="6">
    <location>
        <begin position="210"/>
        <end position="236"/>
    </location>
</feature>
<organism evidence="8 9">
    <name type="scientific">Leptospira ilyithenensis</name>
    <dbReference type="NCBI Taxonomy" id="2484901"/>
    <lineage>
        <taxon>Bacteria</taxon>
        <taxon>Pseudomonadati</taxon>
        <taxon>Spirochaetota</taxon>
        <taxon>Spirochaetia</taxon>
        <taxon>Leptospirales</taxon>
        <taxon>Leptospiraceae</taxon>
        <taxon>Leptospira</taxon>
    </lineage>
</organism>
<dbReference type="PANTHER" id="PTHR10283:SF92">
    <property type="entry name" value="LOW-AFFINITY PHOSPHATE TRANSPORTER PHO91"/>
    <property type="match status" value="1"/>
</dbReference>
<dbReference type="NCBIfam" id="TIGR00785">
    <property type="entry name" value="dass"/>
    <property type="match status" value="1"/>
</dbReference>
<dbReference type="RefSeq" id="WP_135766000.1">
    <property type="nucleotide sequence ID" value="NZ_RQHV01000066.1"/>
</dbReference>
<feature type="transmembrane region" description="Helical" evidence="6">
    <location>
        <begin position="349"/>
        <end position="367"/>
    </location>
</feature>
<evidence type="ECO:0000256" key="6">
    <source>
        <dbReference type="SAM" id="Phobius"/>
    </source>
</evidence>
<dbReference type="OrthoDB" id="37272at2"/>
<feature type="transmembrane region" description="Helical" evidence="6">
    <location>
        <begin position="53"/>
        <end position="73"/>
    </location>
</feature>
<feature type="transmembrane region" description="Helical" evidence="6">
    <location>
        <begin position="429"/>
        <end position="455"/>
    </location>
</feature>
<evidence type="ECO:0000256" key="5">
    <source>
        <dbReference type="ARBA" id="ARBA00023136"/>
    </source>
</evidence>
<evidence type="ECO:0000256" key="2">
    <source>
        <dbReference type="ARBA" id="ARBA00022448"/>
    </source>
</evidence>
<proteinExistence type="predicted"/>
<keyword evidence="5 6" id="KW-0472">Membrane</keyword>
<feature type="transmembrane region" description="Helical" evidence="6">
    <location>
        <begin position="115"/>
        <end position="135"/>
    </location>
</feature>
<feature type="domain" description="Citrate transporter-like" evidence="7">
    <location>
        <begin position="44"/>
        <end position="395"/>
    </location>
</feature>
<evidence type="ECO:0000256" key="3">
    <source>
        <dbReference type="ARBA" id="ARBA00022692"/>
    </source>
</evidence>
<feature type="transmembrane region" description="Helical" evidence="6">
    <location>
        <begin position="79"/>
        <end position="103"/>
    </location>
</feature>
<accession>A0A4V3JWL1</accession>
<dbReference type="GO" id="GO:0005886">
    <property type="term" value="C:plasma membrane"/>
    <property type="evidence" value="ECO:0007669"/>
    <property type="project" value="TreeGrafter"/>
</dbReference>